<dbReference type="Gene3D" id="3.30.300.20">
    <property type="match status" value="2"/>
</dbReference>
<dbReference type="Gene3D" id="2.40.50.140">
    <property type="entry name" value="Nucleic acid-binding proteins"/>
    <property type="match status" value="1"/>
</dbReference>
<keyword evidence="4 7" id="KW-0694">RNA-binding</keyword>
<reference evidence="10 11" key="1">
    <citation type="submission" date="2015-07" db="EMBL/GenBank/DDBJ databases">
        <title>Lactobacillus korensis/26-25/ whole genome sequencing.</title>
        <authorList>
            <person name="Kim M.K."/>
            <person name="Im W.-T."/>
            <person name="Srinivasan S."/>
            <person name="Lee J.-J."/>
        </authorList>
    </citation>
    <scope>NUCLEOTIDE SEQUENCE [LARGE SCALE GENOMIC DNA]</scope>
    <source>
        <strain evidence="10 11">26-25</strain>
    </source>
</reference>
<dbReference type="CDD" id="cd22529">
    <property type="entry name" value="KH-II_NusA_rpt2"/>
    <property type="match status" value="1"/>
</dbReference>
<proteinExistence type="inferred from homology"/>
<dbReference type="SMART" id="SM00316">
    <property type="entry name" value="S1"/>
    <property type="match status" value="1"/>
</dbReference>
<dbReference type="Pfam" id="PF00575">
    <property type="entry name" value="S1"/>
    <property type="match status" value="1"/>
</dbReference>
<sequence length="423" mass="46665">MSKELLGALDVLETEKGIDKQIVIDALEAALVSAYKRNYDQAQNVEVNFDQRKGDIHVFAVKKVVDQVYDSRLEVSLDEALTINKGYELGDDIKFEVTPKNFGRIAAQTAKQVILQRVREAERNIIYNQYSQYENEIVTGEVERQDSRFVYVSLGKVEAVMGRQDQMPNETYRIHDRIKVYVTRVENATKGPQVFVSRTHADLLKRLFEQEVPEIYDGTVEIMAIAREAGDRAKVAVRSNNPDIDPVGTSVGPRGQRVQTIVNELGGENMDIVEWTEDEAKFIANALNPAEVLDVIFDPNNERACEVVVPDYQLSLAIGKRGQNARLAAKLTGYKIDIKSESEASAIMEADQENGASTDVAPDSEAAVADDTETADTETPVTPATDVDSVATEETPVADDAPETDAAEPTSETTSDADDQTAE</sequence>
<dbReference type="HAMAP" id="MF_00945_B">
    <property type="entry name" value="NusA_B"/>
    <property type="match status" value="1"/>
</dbReference>
<dbReference type="Proteomes" id="UP000036000">
    <property type="component" value="Chromosome"/>
</dbReference>
<keyword evidence="10" id="KW-0648">Protein biosynthesis</keyword>
<dbReference type="FunFam" id="3.30.1480.10:FF:000002">
    <property type="entry name" value="Transcription termination/antitermination protein NusA"/>
    <property type="match status" value="1"/>
</dbReference>
<dbReference type="InterPro" id="IPR030842">
    <property type="entry name" value="TF_NusA_bacterial"/>
</dbReference>
<feature type="compositionally biased region" description="Low complexity" evidence="8">
    <location>
        <begin position="377"/>
        <end position="388"/>
    </location>
</feature>
<dbReference type="GO" id="GO:0003700">
    <property type="term" value="F:DNA-binding transcription factor activity"/>
    <property type="evidence" value="ECO:0007669"/>
    <property type="project" value="InterPro"/>
</dbReference>
<keyword evidence="3 7" id="KW-0889">Transcription antitermination</keyword>
<evidence type="ECO:0000256" key="6">
    <source>
        <dbReference type="ARBA" id="ARBA00023163"/>
    </source>
</evidence>
<dbReference type="GO" id="GO:0031564">
    <property type="term" value="P:transcription antitermination"/>
    <property type="evidence" value="ECO:0007669"/>
    <property type="project" value="UniProtKB-UniRule"/>
</dbReference>
<evidence type="ECO:0000313" key="10">
    <source>
        <dbReference type="EMBL" id="AKP65640.1"/>
    </source>
</evidence>
<dbReference type="NCBIfam" id="TIGR01953">
    <property type="entry name" value="NusA"/>
    <property type="match status" value="1"/>
</dbReference>
<organism evidence="10 11">
    <name type="scientific">Levilactobacillus koreensis</name>
    <dbReference type="NCBI Taxonomy" id="637971"/>
    <lineage>
        <taxon>Bacteria</taxon>
        <taxon>Bacillati</taxon>
        <taxon>Bacillota</taxon>
        <taxon>Bacilli</taxon>
        <taxon>Lactobacillales</taxon>
        <taxon>Lactobacillaceae</taxon>
        <taxon>Levilactobacillus</taxon>
    </lineage>
</organism>
<dbReference type="InterPro" id="IPR015946">
    <property type="entry name" value="KH_dom-like_a/b"/>
</dbReference>
<dbReference type="FunFam" id="3.30.300.20:FF:000005">
    <property type="entry name" value="Transcription termination/antitermination protein NusA"/>
    <property type="match status" value="1"/>
</dbReference>
<dbReference type="SUPFAM" id="SSF69705">
    <property type="entry name" value="Transcription factor NusA, N-terminal domain"/>
    <property type="match status" value="1"/>
</dbReference>
<dbReference type="SUPFAM" id="SSF54814">
    <property type="entry name" value="Prokaryotic type KH domain (KH-domain type II)"/>
    <property type="match status" value="2"/>
</dbReference>
<dbReference type="Pfam" id="PF13184">
    <property type="entry name" value="KH_NusA_1st"/>
    <property type="match status" value="1"/>
</dbReference>
<dbReference type="Gene3D" id="3.30.1480.10">
    <property type="entry name" value="NusA, N-terminal domain"/>
    <property type="match status" value="1"/>
</dbReference>
<evidence type="ECO:0000256" key="7">
    <source>
        <dbReference type="HAMAP-Rule" id="MF_00945"/>
    </source>
</evidence>
<dbReference type="AlphaFoldDB" id="A0AAC8ZH28"/>
<evidence type="ECO:0000256" key="8">
    <source>
        <dbReference type="SAM" id="MobiDB-lite"/>
    </source>
</evidence>
<dbReference type="RefSeq" id="WP_048735921.1">
    <property type="nucleotide sequence ID" value="NZ_CP012033.1"/>
</dbReference>
<feature type="region of interest" description="Disordered" evidence="8">
    <location>
        <begin position="352"/>
        <end position="423"/>
    </location>
</feature>
<evidence type="ECO:0000256" key="1">
    <source>
        <dbReference type="ARBA" id="ARBA00022472"/>
    </source>
</evidence>
<dbReference type="InterPro" id="IPR009019">
    <property type="entry name" value="KH_sf_prok-type"/>
</dbReference>
<dbReference type="FunFam" id="2.40.50.140:FF:000058">
    <property type="entry name" value="Transcription termination/antitermination protein NusA"/>
    <property type="match status" value="1"/>
</dbReference>
<protein>
    <recommendedName>
        <fullName evidence="7">Transcription termination/antitermination protein NusA</fullName>
    </recommendedName>
</protein>
<comment type="subunit">
    <text evidence="7">Monomer. Binds directly to the core enzyme of the DNA-dependent RNA polymerase and to nascent RNA.</text>
</comment>
<comment type="similarity">
    <text evidence="7">Belongs to the NusA family.</text>
</comment>
<dbReference type="CDD" id="cd04455">
    <property type="entry name" value="S1_NusA"/>
    <property type="match status" value="1"/>
</dbReference>
<gene>
    <name evidence="7" type="primary">nusA</name>
    <name evidence="10" type="ORF">ABN16_11945</name>
</gene>
<evidence type="ECO:0000313" key="11">
    <source>
        <dbReference type="Proteomes" id="UP000036000"/>
    </source>
</evidence>
<name>A0AAC8ZH28_9LACO</name>
<dbReference type="InterPro" id="IPR003029">
    <property type="entry name" value="S1_domain"/>
</dbReference>
<dbReference type="FunFam" id="3.30.300.20:FF:000002">
    <property type="entry name" value="Transcription termination/antitermination protein NusA"/>
    <property type="match status" value="1"/>
</dbReference>
<comment type="subcellular location">
    <subcellularLocation>
        <location evidence="7">Cytoplasm</location>
    </subcellularLocation>
</comment>
<keyword evidence="11" id="KW-1185">Reference proteome</keyword>
<dbReference type="InterPro" id="IPR025249">
    <property type="entry name" value="TF_NusA_KH_1st"/>
</dbReference>
<dbReference type="CDD" id="cd02134">
    <property type="entry name" value="KH-II_NusA_rpt1"/>
    <property type="match status" value="1"/>
</dbReference>
<evidence type="ECO:0000256" key="2">
    <source>
        <dbReference type="ARBA" id="ARBA00022490"/>
    </source>
</evidence>
<dbReference type="InterPro" id="IPR012340">
    <property type="entry name" value="NA-bd_OB-fold"/>
</dbReference>
<keyword evidence="2 7" id="KW-0963">Cytoplasm</keyword>
<dbReference type="KEGG" id="lko:ABN16_11945"/>
<evidence type="ECO:0000256" key="4">
    <source>
        <dbReference type="ARBA" id="ARBA00022884"/>
    </source>
</evidence>
<evidence type="ECO:0000259" key="9">
    <source>
        <dbReference type="SMART" id="SM00316"/>
    </source>
</evidence>
<dbReference type="GO" id="GO:0003723">
    <property type="term" value="F:RNA binding"/>
    <property type="evidence" value="ECO:0007669"/>
    <property type="project" value="UniProtKB-UniRule"/>
</dbReference>
<keyword evidence="5 7" id="KW-0805">Transcription regulation</keyword>
<dbReference type="Pfam" id="PF08529">
    <property type="entry name" value="NusA_N"/>
    <property type="match status" value="1"/>
</dbReference>
<dbReference type="PANTHER" id="PTHR22648:SF0">
    <property type="entry name" value="TRANSCRIPTION TERMINATION_ANTITERMINATION PROTEIN NUSA"/>
    <property type="match status" value="1"/>
</dbReference>
<evidence type="ECO:0000256" key="3">
    <source>
        <dbReference type="ARBA" id="ARBA00022814"/>
    </source>
</evidence>
<feature type="compositionally biased region" description="Acidic residues" evidence="8">
    <location>
        <begin position="396"/>
        <end position="406"/>
    </location>
</feature>
<dbReference type="GO" id="GO:0003746">
    <property type="term" value="F:translation elongation factor activity"/>
    <property type="evidence" value="ECO:0007669"/>
    <property type="project" value="UniProtKB-KW"/>
</dbReference>
<dbReference type="PANTHER" id="PTHR22648">
    <property type="entry name" value="TRANSCRIPTION TERMINATION FACTOR NUSA"/>
    <property type="match status" value="1"/>
</dbReference>
<keyword evidence="6 7" id="KW-0804">Transcription</keyword>
<dbReference type="Pfam" id="PF26594">
    <property type="entry name" value="KH_NusA_2nd"/>
    <property type="match status" value="1"/>
</dbReference>
<dbReference type="InterPro" id="IPR013735">
    <property type="entry name" value="TF_NusA_N"/>
</dbReference>
<dbReference type="SUPFAM" id="SSF50249">
    <property type="entry name" value="Nucleic acid-binding proteins"/>
    <property type="match status" value="1"/>
</dbReference>
<dbReference type="InterPro" id="IPR058582">
    <property type="entry name" value="KH_NusA_2nd"/>
</dbReference>
<accession>A0AAC8ZH28</accession>
<dbReference type="InterPro" id="IPR036555">
    <property type="entry name" value="NusA_N_sf"/>
</dbReference>
<keyword evidence="10" id="KW-0251">Elongation factor</keyword>
<dbReference type="EMBL" id="CP012033">
    <property type="protein sequence ID" value="AKP65640.1"/>
    <property type="molecule type" value="Genomic_DNA"/>
</dbReference>
<dbReference type="InterPro" id="IPR010213">
    <property type="entry name" value="TF_NusA"/>
</dbReference>
<dbReference type="GO" id="GO:0006353">
    <property type="term" value="P:DNA-templated transcription termination"/>
    <property type="evidence" value="ECO:0007669"/>
    <property type="project" value="UniProtKB-UniRule"/>
</dbReference>
<dbReference type="GO" id="GO:0005829">
    <property type="term" value="C:cytosol"/>
    <property type="evidence" value="ECO:0007669"/>
    <property type="project" value="TreeGrafter"/>
</dbReference>
<dbReference type="PROSITE" id="PS50084">
    <property type="entry name" value="KH_TYPE_1"/>
    <property type="match status" value="1"/>
</dbReference>
<feature type="domain" description="S1 motif" evidence="9">
    <location>
        <begin position="133"/>
        <end position="199"/>
    </location>
</feature>
<comment type="function">
    <text evidence="7">Participates in both transcription termination and antitermination.</text>
</comment>
<keyword evidence="1 7" id="KW-0806">Transcription termination</keyword>
<evidence type="ECO:0000256" key="5">
    <source>
        <dbReference type="ARBA" id="ARBA00023015"/>
    </source>
</evidence>